<dbReference type="eggNOG" id="COG0457">
    <property type="taxonomic scope" value="Bacteria"/>
</dbReference>
<reference evidence="1 2" key="1">
    <citation type="submission" date="2013-02" db="EMBL/GenBank/DDBJ databases">
        <title>The Genome Sequence of Enterococcus pallens BAA-351.</title>
        <authorList>
            <consortium name="The Broad Institute Genome Sequencing Platform"/>
            <consortium name="The Broad Institute Genome Sequencing Center for Infectious Disease"/>
            <person name="Earl A.M."/>
            <person name="Gilmore M.S."/>
            <person name="Lebreton F."/>
            <person name="Walker B."/>
            <person name="Young S.K."/>
            <person name="Zeng Q."/>
            <person name="Gargeya S."/>
            <person name="Fitzgerald M."/>
            <person name="Haas B."/>
            <person name="Abouelleil A."/>
            <person name="Alvarado L."/>
            <person name="Arachchi H.M."/>
            <person name="Berlin A.M."/>
            <person name="Chapman S.B."/>
            <person name="Dewar J."/>
            <person name="Goldberg J."/>
            <person name="Griggs A."/>
            <person name="Gujja S."/>
            <person name="Hansen M."/>
            <person name="Howarth C."/>
            <person name="Imamovic A."/>
            <person name="Larimer J."/>
            <person name="McCowan C."/>
            <person name="Murphy C."/>
            <person name="Neiman D."/>
            <person name="Pearson M."/>
            <person name="Priest M."/>
            <person name="Roberts A."/>
            <person name="Saif S."/>
            <person name="Shea T."/>
            <person name="Sisk P."/>
            <person name="Sykes S."/>
            <person name="Wortman J."/>
            <person name="Nusbaum C."/>
            <person name="Birren B."/>
        </authorList>
    </citation>
    <scope>NUCLEOTIDE SEQUENCE [LARGE SCALE GENOMIC DNA]</scope>
    <source>
        <strain evidence="1 2">ATCC BAA-351</strain>
    </source>
</reference>
<dbReference type="RefSeq" id="WP_010758813.1">
    <property type="nucleotide sequence ID" value="NZ_ASWD01000005.1"/>
</dbReference>
<evidence type="ECO:0000313" key="2">
    <source>
        <dbReference type="Proteomes" id="UP000013782"/>
    </source>
</evidence>
<gene>
    <name evidence="1" type="ORF">UAU_03865</name>
</gene>
<protein>
    <recommendedName>
        <fullName evidence="3">TPR repeat-containing protein</fullName>
    </recommendedName>
</protein>
<dbReference type="EMBL" id="AJAQ01000036">
    <property type="protein sequence ID" value="EOH90036.1"/>
    <property type="molecule type" value="Genomic_DNA"/>
</dbReference>
<evidence type="ECO:0000313" key="1">
    <source>
        <dbReference type="EMBL" id="EOH90036.1"/>
    </source>
</evidence>
<proteinExistence type="predicted"/>
<sequence length="310" mass="36745">MSNIEFPKNYEYYLKKGQEALEGHRLAEGVVQLEKAYQLEQDPVVNWLIATTTFEIADYSKSLSYIEELPDFYVEEESRAELYLQNLLMEKDFLNARKLLWEIKKQGKLNKYKIQNLTNLLEMQEKFYRQTQQSLIQEIKQELVELSKYSAAYQLQKVQKIKDLPQADLLDVSKKLLIDPRISLLVRNFLFEELVKVGTQERVSILTIDGKINHLYPNEIGASDTMVLTSNIMDKLEITLENQDPILLENLREEVKVEMAILYPLHQLYEDSKFWVNSYLSEYLHKDYPLDQEIELVRGKIKRELNRFYE</sequence>
<accession>R2SB28</accession>
<keyword evidence="2" id="KW-1185">Reference proteome</keyword>
<name>R2SB28_9ENTE</name>
<dbReference type="Proteomes" id="UP000013782">
    <property type="component" value="Unassembled WGS sequence"/>
</dbReference>
<organism evidence="1 2">
    <name type="scientific">Enterococcus pallens ATCC BAA-351</name>
    <dbReference type="NCBI Taxonomy" id="1158607"/>
    <lineage>
        <taxon>Bacteria</taxon>
        <taxon>Bacillati</taxon>
        <taxon>Bacillota</taxon>
        <taxon>Bacilli</taxon>
        <taxon>Lactobacillales</taxon>
        <taxon>Enterococcaceae</taxon>
        <taxon>Enterococcus</taxon>
    </lineage>
</organism>
<comment type="caution">
    <text evidence="1">The sequence shown here is derived from an EMBL/GenBank/DDBJ whole genome shotgun (WGS) entry which is preliminary data.</text>
</comment>
<dbReference type="HOGENOM" id="CLU_074772_0_0_9"/>
<dbReference type="STRING" id="160454.RV10_GL003203"/>
<dbReference type="OrthoDB" id="1655898at2"/>
<dbReference type="AlphaFoldDB" id="R2SB28"/>
<evidence type="ECO:0008006" key="3">
    <source>
        <dbReference type="Google" id="ProtNLM"/>
    </source>
</evidence>
<dbReference type="PATRIC" id="fig|1158607.3.peg.3847"/>